<comment type="pathway">
    <text evidence="1 14">Purine metabolism; IMP biosynthesis via de novo pathway; 5-amino-1-(5-phospho-D-ribosyl)imidazole-4-carboxamide from 5-amino-1-(5-phospho-D-ribosyl)imidazole-4-carboxylate: step 2/2.</text>
</comment>
<feature type="domain" description="Fumarate lyase N-terminal" evidence="15">
    <location>
        <begin position="14"/>
        <end position="310"/>
    </location>
</feature>
<dbReference type="SUPFAM" id="SSF48557">
    <property type="entry name" value="L-aspartase-like"/>
    <property type="match status" value="1"/>
</dbReference>
<evidence type="ECO:0000256" key="3">
    <source>
        <dbReference type="ARBA" id="ARBA00008273"/>
    </source>
</evidence>
<keyword evidence="18" id="KW-1185">Reference proteome</keyword>
<dbReference type="InterPro" id="IPR013539">
    <property type="entry name" value="PurB_C"/>
</dbReference>
<dbReference type="InterPro" id="IPR008948">
    <property type="entry name" value="L-Aspartase-like"/>
</dbReference>
<reference evidence="17 18" key="1">
    <citation type="submission" date="2018-10" db="EMBL/GenBank/DDBJ databases">
        <title>Comparative functional genomics of the obligate endosymbiont Buchnera aphidicola.</title>
        <authorList>
            <person name="Chong R.A."/>
        </authorList>
    </citation>
    <scope>NUCLEOTIDE SEQUENCE [LARGE SCALE GENOMIC DNA]</scope>
    <source>
        <strain evidence="17 18">Ssp</strain>
    </source>
</reference>
<dbReference type="GO" id="GO:0005829">
    <property type="term" value="C:cytosol"/>
    <property type="evidence" value="ECO:0007669"/>
    <property type="project" value="TreeGrafter"/>
</dbReference>
<comment type="pathway">
    <text evidence="2 14">Purine metabolism; AMP biosynthesis via de novo pathway; AMP from IMP: step 2/2.</text>
</comment>
<dbReference type="InterPro" id="IPR024083">
    <property type="entry name" value="Fumarase/histidase_N"/>
</dbReference>
<evidence type="ECO:0000256" key="12">
    <source>
        <dbReference type="ARBA" id="ARBA00049115"/>
    </source>
</evidence>
<dbReference type="Gene3D" id="1.10.40.30">
    <property type="entry name" value="Fumarase/aspartase (C-terminal domain)"/>
    <property type="match status" value="1"/>
</dbReference>
<dbReference type="PANTHER" id="PTHR43411:SF1">
    <property type="entry name" value="ADENYLOSUCCINATE LYASE"/>
    <property type="match status" value="1"/>
</dbReference>
<dbReference type="InterPro" id="IPR020557">
    <property type="entry name" value="Fumarate_lyase_CS"/>
</dbReference>
<dbReference type="GO" id="GO:0044208">
    <property type="term" value="P:'de novo' AMP biosynthetic process"/>
    <property type="evidence" value="ECO:0007669"/>
    <property type="project" value="UniProtKB-UniPathway"/>
</dbReference>
<dbReference type="GO" id="GO:0006189">
    <property type="term" value="P:'de novo' IMP biosynthetic process"/>
    <property type="evidence" value="ECO:0007669"/>
    <property type="project" value="UniProtKB-UniPathway"/>
</dbReference>
<dbReference type="InterPro" id="IPR022761">
    <property type="entry name" value="Fumarate_lyase_N"/>
</dbReference>
<evidence type="ECO:0000313" key="17">
    <source>
        <dbReference type="EMBL" id="QCI26348.1"/>
    </source>
</evidence>
<keyword evidence="8 14" id="KW-0456">Lyase</keyword>
<dbReference type="InterPro" id="IPR000362">
    <property type="entry name" value="Fumarate_lyase_fam"/>
</dbReference>
<evidence type="ECO:0000256" key="13">
    <source>
        <dbReference type="NCBIfam" id="TIGR00928"/>
    </source>
</evidence>
<dbReference type="Gene3D" id="1.20.200.10">
    <property type="entry name" value="Fumarase/aspartase (Central domain)"/>
    <property type="match status" value="1"/>
</dbReference>
<dbReference type="PANTHER" id="PTHR43411">
    <property type="entry name" value="ADENYLOSUCCINATE LYASE"/>
    <property type="match status" value="1"/>
</dbReference>
<evidence type="ECO:0000256" key="1">
    <source>
        <dbReference type="ARBA" id="ARBA00004706"/>
    </source>
</evidence>
<feature type="domain" description="Adenylosuccinate lyase PurB C-terminal" evidence="16">
    <location>
        <begin position="331"/>
        <end position="445"/>
    </location>
</feature>
<evidence type="ECO:0000259" key="16">
    <source>
        <dbReference type="Pfam" id="PF08328"/>
    </source>
</evidence>
<evidence type="ECO:0000256" key="8">
    <source>
        <dbReference type="ARBA" id="ARBA00023239"/>
    </source>
</evidence>
<comment type="catalytic activity">
    <reaction evidence="12">
        <text>N(6)-(1,2-dicarboxyethyl)-AMP = fumarate + AMP</text>
        <dbReference type="Rhea" id="RHEA:16853"/>
        <dbReference type="ChEBI" id="CHEBI:29806"/>
        <dbReference type="ChEBI" id="CHEBI:57567"/>
        <dbReference type="ChEBI" id="CHEBI:456215"/>
        <dbReference type="EC" id="4.3.2.2"/>
    </reaction>
    <physiologicalReaction direction="left-to-right" evidence="12">
        <dbReference type="Rhea" id="RHEA:16854"/>
    </physiologicalReaction>
</comment>
<dbReference type="Pfam" id="PF08328">
    <property type="entry name" value="ASL_C"/>
    <property type="match status" value="1"/>
</dbReference>
<dbReference type="AlphaFoldDB" id="A0A4D6YL32"/>
<protein>
    <recommendedName>
        <fullName evidence="6 13">Adenylosuccinate lyase</fullName>
        <shortName evidence="14">ASL</shortName>
        <ecNumber evidence="5 13">4.3.2.2</ecNumber>
    </recommendedName>
    <alternativeName>
        <fullName evidence="11 14">Adenylosuccinase</fullName>
    </alternativeName>
</protein>
<evidence type="ECO:0000256" key="11">
    <source>
        <dbReference type="ARBA" id="ARBA00030717"/>
    </source>
</evidence>
<evidence type="ECO:0000313" key="18">
    <source>
        <dbReference type="Proteomes" id="UP000298636"/>
    </source>
</evidence>
<gene>
    <name evidence="17" type="ORF">D9V79_00845</name>
</gene>
<evidence type="ECO:0000256" key="10">
    <source>
        <dbReference type="ARBA" id="ARBA00025012"/>
    </source>
</evidence>
<evidence type="ECO:0000256" key="6">
    <source>
        <dbReference type="ARBA" id="ARBA00017058"/>
    </source>
</evidence>
<evidence type="ECO:0000256" key="5">
    <source>
        <dbReference type="ARBA" id="ARBA00012339"/>
    </source>
</evidence>
<dbReference type="EC" id="4.3.2.2" evidence="5 13"/>
<dbReference type="Proteomes" id="UP000298636">
    <property type="component" value="Chromosome"/>
</dbReference>
<comment type="subunit">
    <text evidence="4">Homotetramer. Residues from neighboring subunits contribute catalytic and substrate-binding residues to each active site.</text>
</comment>
<evidence type="ECO:0000256" key="4">
    <source>
        <dbReference type="ARBA" id="ARBA00011668"/>
    </source>
</evidence>
<dbReference type="UniPathway" id="UPA00075">
    <property type="reaction ID" value="UER00336"/>
</dbReference>
<proteinExistence type="inferred from homology"/>
<dbReference type="Pfam" id="PF00206">
    <property type="entry name" value="Lyase_1"/>
    <property type="match status" value="1"/>
</dbReference>
<dbReference type="Gene3D" id="1.10.275.10">
    <property type="entry name" value="Fumarase/aspartase (N-terminal domain)"/>
    <property type="match status" value="1"/>
</dbReference>
<evidence type="ECO:0000256" key="9">
    <source>
        <dbReference type="ARBA" id="ARBA00024477"/>
    </source>
</evidence>
<dbReference type="NCBIfam" id="NF006764">
    <property type="entry name" value="PRK09285.1"/>
    <property type="match status" value="1"/>
</dbReference>
<dbReference type="PRINTS" id="PR00149">
    <property type="entry name" value="FUMRATELYASE"/>
</dbReference>
<dbReference type="OrthoDB" id="9768878at2"/>
<accession>A0A4D6YL32</accession>
<evidence type="ECO:0000259" key="15">
    <source>
        <dbReference type="Pfam" id="PF00206"/>
    </source>
</evidence>
<comment type="catalytic activity">
    <reaction evidence="9">
        <text>(2S)-2-[5-amino-1-(5-phospho-beta-D-ribosyl)imidazole-4-carboxamido]succinate = 5-amino-1-(5-phospho-beta-D-ribosyl)imidazole-4-carboxamide + fumarate</text>
        <dbReference type="Rhea" id="RHEA:23920"/>
        <dbReference type="ChEBI" id="CHEBI:29806"/>
        <dbReference type="ChEBI" id="CHEBI:58443"/>
        <dbReference type="ChEBI" id="CHEBI:58475"/>
        <dbReference type="EC" id="4.3.2.2"/>
    </reaction>
    <physiologicalReaction direction="left-to-right" evidence="9">
        <dbReference type="Rhea" id="RHEA:23921"/>
    </physiologicalReaction>
</comment>
<dbReference type="GO" id="GO:0070626">
    <property type="term" value="F:(S)-2-(5-amino-1-(5-phospho-D-ribosyl)imidazole-4-carboxamido) succinate lyase (fumarate-forming) activity"/>
    <property type="evidence" value="ECO:0007669"/>
    <property type="project" value="RHEA"/>
</dbReference>
<dbReference type="EMBL" id="CP032998">
    <property type="protein sequence ID" value="QCI26348.1"/>
    <property type="molecule type" value="Genomic_DNA"/>
</dbReference>
<dbReference type="RefSeq" id="WP_158351762.1">
    <property type="nucleotide sequence ID" value="NZ_CP032998.1"/>
</dbReference>
<evidence type="ECO:0000256" key="14">
    <source>
        <dbReference type="RuleBase" id="RU361172"/>
    </source>
</evidence>
<name>A0A4D6YL32_9GAMM</name>
<comment type="similarity">
    <text evidence="3 14">Belongs to the lyase 1 family. Adenylosuccinate lyase subfamily.</text>
</comment>
<dbReference type="NCBIfam" id="TIGR00928">
    <property type="entry name" value="purB"/>
    <property type="match status" value="1"/>
</dbReference>
<evidence type="ECO:0000256" key="7">
    <source>
        <dbReference type="ARBA" id="ARBA00022755"/>
    </source>
</evidence>
<dbReference type="PROSITE" id="PS00163">
    <property type="entry name" value="FUMARATE_LYASES"/>
    <property type="match status" value="1"/>
</dbReference>
<comment type="function">
    <text evidence="10">Catalyzes two reactions in de novo purine nucleotide biosynthesis. Catalyzes the breakdown of 5-aminoimidazole- (N-succinylocarboxamide) ribotide (SAICAR or 2-[5-amino-1-(5-phospho-beta-D-ribosyl)imidazole-4-carboxamido]succinate) to 5-aminoimidazole-4-carboxamide ribotide (AICAR or 5-amino-1-(5-phospho-beta-D-ribosyl)imidazole-4-carboxamide) and fumarate, and of adenylosuccinate (ADS or N(6)-(1,2-dicarboxyethyl)-AMP) to adenosine monophosphate (AMP) and fumarate.</text>
</comment>
<dbReference type="InterPro" id="IPR047136">
    <property type="entry name" value="PurB_bact"/>
</dbReference>
<evidence type="ECO:0000256" key="2">
    <source>
        <dbReference type="ARBA" id="ARBA00004734"/>
    </source>
</evidence>
<dbReference type="GO" id="GO:0004018">
    <property type="term" value="F:N6-(1,2-dicarboxyethyl)AMP AMP-lyase (fumarate-forming) activity"/>
    <property type="evidence" value="ECO:0007669"/>
    <property type="project" value="UniProtKB-UniRule"/>
</dbReference>
<organism evidence="17 18">
    <name type="scientific">Buchnera aphidicola</name>
    <name type="common">Stegophylla sp.</name>
    <dbReference type="NCBI Taxonomy" id="2315800"/>
    <lineage>
        <taxon>Bacteria</taxon>
        <taxon>Pseudomonadati</taxon>
        <taxon>Pseudomonadota</taxon>
        <taxon>Gammaproteobacteria</taxon>
        <taxon>Enterobacterales</taxon>
        <taxon>Erwiniaceae</taxon>
        <taxon>Buchnera</taxon>
    </lineage>
</organism>
<sequence length="460" mass="54379">MNYFNLYAISPIDGRYGKEILELKNIFSEYAFLKFRIIIEIRWLQKLFSIPEIVEINMFNYSDHKILNKIIKNFDYNDVNQIKILEKITRHDIKALEYFLKNKILYKVFHTSILSFIHFSCTSEDVNNLAYANMINTMRTKLLIPYWEKIIFTMQNMAINYKNISMMARTHGQPAISTTLGKEISNFYYRLYRQLLQLKKIKILGKINGAIGNCNAHLISYPILNWYYISKEFVNSFNIDWNYCTTQIEPHDYISEILSCIVRFNIILINFNQDIWKYISLKYFKQKNNIGESGSSTMPHKINPIDFEKSEGNLGLSNTMMNYMISKLPISRWQRDLTDSTVLRNFGSAMSYAIISYKSLLLGLNKITVNYHVIQKDLHYKWELLSEPIQIIMKKYGIHNSYETLKLLSKGKNINSMLIHQYIDTLKIPKREKIRLKTLTTQTYIGNAIRITKKIYNKII</sequence>
<dbReference type="InterPro" id="IPR004769">
    <property type="entry name" value="Pur_lyase"/>
</dbReference>
<dbReference type="UniPathway" id="UPA00074">
    <property type="reaction ID" value="UER00132"/>
</dbReference>
<keyword evidence="7 14" id="KW-0658">Purine biosynthesis</keyword>